<evidence type="ECO:0000256" key="8">
    <source>
        <dbReference type="RuleBase" id="RU004227"/>
    </source>
</evidence>
<dbReference type="Proteomes" id="UP000318288">
    <property type="component" value="Unassembled WGS sequence"/>
</dbReference>
<evidence type="ECO:0000256" key="7">
    <source>
        <dbReference type="RuleBase" id="RU000577"/>
    </source>
</evidence>
<dbReference type="PANTHER" id="PTHR30050:SF2">
    <property type="entry name" value="CHROMOSOMAL REPLICATION INITIATOR PROTEIN DNAA"/>
    <property type="match status" value="1"/>
</dbReference>
<dbReference type="CDD" id="cd06571">
    <property type="entry name" value="Bac_DnaA_C"/>
    <property type="match status" value="1"/>
</dbReference>
<dbReference type="SMART" id="SM00382">
    <property type="entry name" value="AAA"/>
    <property type="match status" value="1"/>
</dbReference>
<evidence type="ECO:0000313" key="11">
    <source>
        <dbReference type="EMBL" id="TWU56892.1"/>
    </source>
</evidence>
<dbReference type="GO" id="GO:0003688">
    <property type="term" value="F:DNA replication origin binding"/>
    <property type="evidence" value="ECO:0007669"/>
    <property type="project" value="TreeGrafter"/>
</dbReference>
<dbReference type="Gene3D" id="3.40.50.300">
    <property type="entry name" value="P-loop containing nucleotide triphosphate hydrolases"/>
    <property type="match status" value="1"/>
</dbReference>
<dbReference type="GO" id="GO:0005524">
    <property type="term" value="F:ATP binding"/>
    <property type="evidence" value="ECO:0007669"/>
    <property type="project" value="UniProtKB-KW"/>
</dbReference>
<comment type="caution">
    <text evidence="11">The sequence shown here is derived from an EMBL/GenBank/DDBJ whole genome shotgun (WGS) entry which is preliminary data.</text>
</comment>
<dbReference type="InterPro" id="IPR010921">
    <property type="entry name" value="Trp_repressor/repl_initiator"/>
</dbReference>
<reference evidence="11 12" key="1">
    <citation type="submission" date="2019-02" db="EMBL/GenBank/DDBJ databases">
        <title>Deep-cultivation of Planctomycetes and their phenomic and genomic characterization uncovers novel biology.</title>
        <authorList>
            <person name="Wiegand S."/>
            <person name="Jogler M."/>
            <person name="Boedeker C."/>
            <person name="Pinto D."/>
            <person name="Vollmers J."/>
            <person name="Rivas-Marin E."/>
            <person name="Kohn T."/>
            <person name="Peeters S.H."/>
            <person name="Heuer A."/>
            <person name="Rast P."/>
            <person name="Oberbeckmann S."/>
            <person name="Bunk B."/>
            <person name="Jeske O."/>
            <person name="Meyerdierks A."/>
            <person name="Storesund J.E."/>
            <person name="Kallscheuer N."/>
            <person name="Luecker S."/>
            <person name="Lage O.M."/>
            <person name="Pohl T."/>
            <person name="Merkel B.J."/>
            <person name="Hornburger P."/>
            <person name="Mueller R.-W."/>
            <person name="Bruemmer F."/>
            <person name="Labrenz M."/>
            <person name="Spormann A.M."/>
            <person name="Op Den Camp H."/>
            <person name="Overmann J."/>
            <person name="Amann R."/>
            <person name="Jetten M.S.M."/>
            <person name="Mascher T."/>
            <person name="Medema M.H."/>
            <person name="Devos D.P."/>
            <person name="Kaster A.-K."/>
            <person name="Ovreas L."/>
            <person name="Rohde M."/>
            <person name="Galperin M.Y."/>
            <person name="Jogler C."/>
        </authorList>
    </citation>
    <scope>NUCLEOTIDE SEQUENCE [LARGE SCALE GENOMIC DNA]</scope>
    <source>
        <strain evidence="11 12">Poly51</strain>
    </source>
</reference>
<dbReference type="EMBL" id="SJPW01000003">
    <property type="protein sequence ID" value="TWU56892.1"/>
    <property type="molecule type" value="Genomic_DNA"/>
</dbReference>
<dbReference type="SMART" id="SM00760">
    <property type="entry name" value="Bac_DnaA_C"/>
    <property type="match status" value="1"/>
</dbReference>
<dbReference type="InterPro" id="IPR020591">
    <property type="entry name" value="Chromosome_initiator_DnaA-like"/>
</dbReference>
<keyword evidence="4 7" id="KW-0067">ATP-binding</keyword>
<evidence type="ECO:0000256" key="5">
    <source>
        <dbReference type="ARBA" id="ARBA00023121"/>
    </source>
</evidence>
<accession>A0A5C6F7E3</accession>
<dbReference type="InterPro" id="IPR013317">
    <property type="entry name" value="DnaA_dom"/>
</dbReference>
<keyword evidence="1" id="KW-0963">Cytoplasm</keyword>
<comment type="function">
    <text evidence="7">Plays an essential role in the initiation and regulation of chromosomal replication. ATP-DnaA binds to the origin of replication (oriC) to initiate formation of the DNA replication initiation complex once per cell cycle. Binds the DnaA box (a 9 base pair repeat at the origin) and separates the double-stranded (ds)DNA. Forms a right-handed helical filament on oriC DNA; dsDNA binds to the exterior of the filament while single-stranded (ss)DNA is stabiized in the filament's interior. The ATP-DnaA-oriC complex binds and stabilizes one strand of the AT-rich DNA unwinding element (DUE), permitting loading of DNA polymerase. After initiation quickly degrades to an ADP-DnaA complex that is not apt for DNA replication. Binds acidic phospholipids.</text>
</comment>
<evidence type="ECO:0000259" key="10">
    <source>
        <dbReference type="SMART" id="SM00760"/>
    </source>
</evidence>
<name>A0A5C6F7E3_9BACT</name>
<dbReference type="PANTHER" id="PTHR30050">
    <property type="entry name" value="CHROMOSOMAL REPLICATION INITIATOR PROTEIN DNAA"/>
    <property type="match status" value="1"/>
</dbReference>
<dbReference type="SUPFAM" id="SSF52540">
    <property type="entry name" value="P-loop containing nucleoside triphosphate hydrolases"/>
    <property type="match status" value="1"/>
</dbReference>
<dbReference type="SUPFAM" id="SSF48295">
    <property type="entry name" value="TrpR-like"/>
    <property type="match status" value="1"/>
</dbReference>
<keyword evidence="3 7" id="KW-0547">Nucleotide-binding</keyword>
<evidence type="ECO:0000256" key="4">
    <source>
        <dbReference type="ARBA" id="ARBA00022840"/>
    </source>
</evidence>
<proteinExistence type="inferred from homology"/>
<dbReference type="GO" id="GO:0006275">
    <property type="term" value="P:regulation of DNA replication"/>
    <property type="evidence" value="ECO:0007669"/>
    <property type="project" value="InterPro"/>
</dbReference>
<feature type="domain" description="Chromosomal replication initiator DnaA C-terminal" evidence="10">
    <location>
        <begin position="275"/>
        <end position="344"/>
    </location>
</feature>
<dbReference type="RefSeq" id="WP_246114478.1">
    <property type="nucleotide sequence ID" value="NZ_SJPW01000003.1"/>
</dbReference>
<sequence>MNVLVDETIDVNSFPLERPAVRARRRDARITSGSLPYFIAGEENRLVAFVSGGEASVFEFGNPILLIGPSGAGKTVIAMHLAARQAIDESVDGKPAQVVHFPAIDFARQYAEAVAADDLPPLRAEINEAPILVIDDLHLIADKPAAQDELAMRIESRTLAGMATILTCRRLPSEIRGLRPLLASRVLPGLTIPISLPTGPSRLQLLRELALHFGLEIESDLLEVLHDGLEDNLPARALEAALKQVSLWCRMHESPPTMEAVQSAINRIGTTEEVSLSSITNSVARYFRMKAADLRSSSRKQNLVRARSLAMLLARQMTGKSMHQIGDHFGGRDHTTVLHAIRKTQSLLENDSDLRRAADEVTEKLSPV</sequence>
<protein>
    <recommendedName>
        <fullName evidence="7">Chromosomal replication initiator protein DnaA</fullName>
    </recommendedName>
</protein>
<evidence type="ECO:0000256" key="2">
    <source>
        <dbReference type="ARBA" id="ARBA00022705"/>
    </source>
</evidence>
<dbReference type="Pfam" id="PF08299">
    <property type="entry name" value="Bac_DnaA_C"/>
    <property type="match status" value="1"/>
</dbReference>
<dbReference type="GO" id="GO:0008289">
    <property type="term" value="F:lipid binding"/>
    <property type="evidence" value="ECO:0007669"/>
    <property type="project" value="UniProtKB-KW"/>
</dbReference>
<comment type="similarity">
    <text evidence="8">Belongs to the DnaA family.</text>
</comment>
<evidence type="ECO:0000256" key="3">
    <source>
        <dbReference type="ARBA" id="ARBA00022741"/>
    </source>
</evidence>
<dbReference type="InterPro" id="IPR013159">
    <property type="entry name" value="DnaA_C"/>
</dbReference>
<organism evidence="11 12">
    <name type="scientific">Rubripirellula tenax</name>
    <dbReference type="NCBI Taxonomy" id="2528015"/>
    <lineage>
        <taxon>Bacteria</taxon>
        <taxon>Pseudomonadati</taxon>
        <taxon>Planctomycetota</taxon>
        <taxon>Planctomycetia</taxon>
        <taxon>Pirellulales</taxon>
        <taxon>Pirellulaceae</taxon>
        <taxon>Rubripirellula</taxon>
    </lineage>
</organism>
<dbReference type="InterPro" id="IPR027417">
    <property type="entry name" value="P-loop_NTPase"/>
</dbReference>
<dbReference type="InterPro" id="IPR003593">
    <property type="entry name" value="AAA+_ATPase"/>
</dbReference>
<dbReference type="AlphaFoldDB" id="A0A5C6F7E3"/>
<keyword evidence="12" id="KW-1185">Reference proteome</keyword>
<keyword evidence="6 7" id="KW-0238">DNA-binding</keyword>
<feature type="domain" description="AAA+ ATPase" evidence="9">
    <location>
        <begin position="60"/>
        <end position="193"/>
    </location>
</feature>
<dbReference type="Gene3D" id="1.10.1750.10">
    <property type="match status" value="1"/>
</dbReference>
<evidence type="ECO:0000256" key="6">
    <source>
        <dbReference type="ARBA" id="ARBA00023125"/>
    </source>
</evidence>
<dbReference type="GO" id="GO:0005886">
    <property type="term" value="C:plasma membrane"/>
    <property type="evidence" value="ECO:0007669"/>
    <property type="project" value="TreeGrafter"/>
</dbReference>
<keyword evidence="5" id="KW-0446">Lipid-binding</keyword>
<evidence type="ECO:0000313" key="12">
    <source>
        <dbReference type="Proteomes" id="UP000318288"/>
    </source>
</evidence>
<evidence type="ECO:0000259" key="9">
    <source>
        <dbReference type="SMART" id="SM00382"/>
    </source>
</evidence>
<keyword evidence="2 7" id="KW-0235">DNA replication</keyword>
<dbReference type="Pfam" id="PF00308">
    <property type="entry name" value="Bac_DnaA"/>
    <property type="match status" value="1"/>
</dbReference>
<gene>
    <name evidence="11" type="primary">dnaA_2</name>
    <name evidence="11" type="ORF">Poly51_28100</name>
</gene>
<evidence type="ECO:0000256" key="1">
    <source>
        <dbReference type="ARBA" id="ARBA00022490"/>
    </source>
</evidence>
<dbReference type="GO" id="GO:0006270">
    <property type="term" value="P:DNA replication initiation"/>
    <property type="evidence" value="ECO:0007669"/>
    <property type="project" value="InterPro"/>
</dbReference>
<dbReference type="PRINTS" id="PR00051">
    <property type="entry name" value="DNAA"/>
</dbReference>